<evidence type="ECO:0008006" key="4">
    <source>
        <dbReference type="Google" id="ProtNLM"/>
    </source>
</evidence>
<gene>
    <name evidence="2" type="ORF">F4V43_09520</name>
</gene>
<dbReference type="Proteomes" id="UP000367750">
    <property type="component" value="Unassembled WGS sequence"/>
</dbReference>
<organism evidence="2 3">
    <name type="scientific">Paenibacillus spiritus</name>
    <dbReference type="NCBI Taxonomy" id="2496557"/>
    <lineage>
        <taxon>Bacteria</taxon>
        <taxon>Bacillati</taxon>
        <taxon>Bacillota</taxon>
        <taxon>Bacilli</taxon>
        <taxon>Bacillales</taxon>
        <taxon>Paenibacillaceae</taxon>
        <taxon>Paenibacillus</taxon>
    </lineage>
</organism>
<evidence type="ECO:0000256" key="1">
    <source>
        <dbReference type="SAM" id="SignalP"/>
    </source>
</evidence>
<feature type="chain" id="PRO_5039664343" description="Lipoprotein" evidence="1">
    <location>
        <begin position="22"/>
        <end position="193"/>
    </location>
</feature>
<evidence type="ECO:0000313" key="2">
    <source>
        <dbReference type="EMBL" id="KAA9004862.1"/>
    </source>
</evidence>
<dbReference type="RefSeq" id="WP_150458013.1">
    <property type="nucleotide sequence ID" value="NZ_VYKK01000012.1"/>
</dbReference>
<keyword evidence="1" id="KW-0732">Signal</keyword>
<protein>
    <recommendedName>
        <fullName evidence="4">Lipoprotein</fullName>
    </recommendedName>
</protein>
<proteinExistence type="predicted"/>
<reference evidence="2 3" key="1">
    <citation type="submission" date="2019-09" db="EMBL/GenBank/DDBJ databases">
        <title>Bacillus ochoae sp. nov., Paenibacillus whitsoniae sp. nov., Paenibacillus spiritus sp. nov. Isolated from the Mars Exploration Rover during spacecraft assembly.</title>
        <authorList>
            <person name="Seuylemezian A."/>
            <person name="Vaishampayan P."/>
        </authorList>
    </citation>
    <scope>NUCLEOTIDE SEQUENCE [LARGE SCALE GENOMIC DNA]</scope>
    <source>
        <strain evidence="2 3">MER_111</strain>
    </source>
</reference>
<feature type="signal peptide" evidence="1">
    <location>
        <begin position="1"/>
        <end position="21"/>
    </location>
</feature>
<accession>A0A5J5GAM3</accession>
<name>A0A5J5GAM3_9BACL</name>
<dbReference type="EMBL" id="VYKK01000012">
    <property type="protein sequence ID" value="KAA9004862.1"/>
    <property type="molecule type" value="Genomic_DNA"/>
</dbReference>
<sequence length="193" mass="20916">MAAITKGILAAAGLSAILLLAACSDSNGNTSRIIPSAAPLASAPNAAAAQESRTEWMTETISRFTGVSFRFVETFKLESGEEGYALRLSFIPEAGSAPIKEDIYRSIAEYAWSIQRFFPEIQRYEFHVLWDENSKKEAIGATIGGEAVQKLAERYSGIKADQQAGLGTSWRSVFSDITESAEAKGWHEKDSGV</sequence>
<evidence type="ECO:0000313" key="3">
    <source>
        <dbReference type="Proteomes" id="UP000367750"/>
    </source>
</evidence>
<dbReference type="AlphaFoldDB" id="A0A5J5GAM3"/>
<comment type="caution">
    <text evidence="2">The sequence shown here is derived from an EMBL/GenBank/DDBJ whole genome shotgun (WGS) entry which is preliminary data.</text>
</comment>
<dbReference type="PROSITE" id="PS51257">
    <property type="entry name" value="PROKAR_LIPOPROTEIN"/>
    <property type="match status" value="1"/>
</dbReference>
<keyword evidence="3" id="KW-1185">Reference proteome</keyword>
<dbReference type="OrthoDB" id="2592564at2"/>